<comment type="subcellular location">
    <subcellularLocation>
        <location evidence="1">Cell membrane</location>
        <topology evidence="1">Multi-pass membrane protein</topology>
    </subcellularLocation>
</comment>
<dbReference type="Pfam" id="PF05977">
    <property type="entry name" value="MFS_3"/>
    <property type="match status" value="1"/>
</dbReference>
<dbReference type="InterPro" id="IPR036259">
    <property type="entry name" value="MFS_trans_sf"/>
</dbReference>
<evidence type="ECO:0000256" key="6">
    <source>
        <dbReference type="ARBA" id="ARBA00023136"/>
    </source>
</evidence>
<comment type="caution">
    <text evidence="9">The sequence shown here is derived from an EMBL/GenBank/DDBJ whole genome shotgun (WGS) entry which is preliminary data.</text>
</comment>
<feature type="transmembrane region" description="Helical" evidence="7">
    <location>
        <begin position="307"/>
        <end position="329"/>
    </location>
</feature>
<evidence type="ECO:0000259" key="8">
    <source>
        <dbReference type="PROSITE" id="PS50850"/>
    </source>
</evidence>
<dbReference type="Gene3D" id="1.20.1250.20">
    <property type="entry name" value="MFS general substrate transporter like domains"/>
    <property type="match status" value="1"/>
</dbReference>
<dbReference type="PANTHER" id="PTHR23513">
    <property type="entry name" value="INTEGRAL MEMBRANE EFFLUX PROTEIN-RELATED"/>
    <property type="match status" value="1"/>
</dbReference>
<evidence type="ECO:0000313" key="10">
    <source>
        <dbReference type="Proteomes" id="UP000680865"/>
    </source>
</evidence>
<dbReference type="SUPFAM" id="SSF103473">
    <property type="entry name" value="MFS general substrate transporter"/>
    <property type="match status" value="1"/>
</dbReference>
<gene>
    <name evidence="9" type="ORF">Aco04nite_16350</name>
</gene>
<evidence type="ECO:0000256" key="5">
    <source>
        <dbReference type="ARBA" id="ARBA00022989"/>
    </source>
</evidence>
<dbReference type="InterPro" id="IPR010290">
    <property type="entry name" value="TM_effector"/>
</dbReference>
<feature type="transmembrane region" description="Helical" evidence="7">
    <location>
        <begin position="282"/>
        <end position="301"/>
    </location>
</feature>
<evidence type="ECO:0000256" key="1">
    <source>
        <dbReference type="ARBA" id="ARBA00004651"/>
    </source>
</evidence>
<keyword evidence="6 7" id="KW-0472">Membrane</keyword>
<feature type="transmembrane region" description="Helical" evidence="7">
    <location>
        <begin position="39"/>
        <end position="64"/>
    </location>
</feature>
<evidence type="ECO:0000256" key="4">
    <source>
        <dbReference type="ARBA" id="ARBA00022692"/>
    </source>
</evidence>
<dbReference type="Proteomes" id="UP000680865">
    <property type="component" value="Unassembled WGS sequence"/>
</dbReference>
<feature type="transmembrane region" description="Helical" evidence="7">
    <location>
        <begin position="157"/>
        <end position="182"/>
    </location>
</feature>
<keyword evidence="2" id="KW-0813">Transport</keyword>
<dbReference type="GO" id="GO:0022857">
    <property type="term" value="F:transmembrane transporter activity"/>
    <property type="evidence" value="ECO:0007669"/>
    <property type="project" value="InterPro"/>
</dbReference>
<name>A0A919SD50_9ACTN</name>
<feature type="transmembrane region" description="Helical" evidence="7">
    <location>
        <begin position="349"/>
        <end position="368"/>
    </location>
</feature>
<proteinExistence type="predicted"/>
<dbReference type="EMBL" id="BOQP01000007">
    <property type="protein sequence ID" value="GIM69661.1"/>
    <property type="molecule type" value="Genomic_DNA"/>
</dbReference>
<keyword evidence="10" id="KW-1185">Reference proteome</keyword>
<sequence length="408" mass="42551">MGLGGEFGKLWTGSAVSNLGDGISFVAIPLLAATLTDSATLVAGLSLAFTLPRLLVSVFSGALVDRMDRRRLMTIVNLARGGVMGVLFVLVAVDLISMPVLYAVFVVLGLLETVADTSAFSVLPTIVPARDLDRANGRLSTAQIVCDELLGPPLGGLLFGVAAALPVLVDAASFAIAGLLFLMLRGDFRQHLNTDVAREPMIREIGHSLRWLGSHRLLRLLTVMLSLTSLAYMLPFSVLVLFATGTLRLSPAGYGIALAVSSLGGLAGSFVAPYLRRKLGTAWTIGGTLLLGAAAFLVIAATSSAVLFTAMLALYFFYTTIWSITVASLRQTLVPDEQRGRVAGANKTLGLLGLTLGSLGGGLIADAYGLRAPLWVAGGLLAATAFVALPVLHRAVTAMAPAEEHIGV</sequence>
<feature type="transmembrane region" description="Helical" evidence="7">
    <location>
        <begin position="85"/>
        <end position="111"/>
    </location>
</feature>
<keyword evidence="3" id="KW-1003">Cell membrane</keyword>
<feature type="transmembrane region" description="Helical" evidence="7">
    <location>
        <begin position="254"/>
        <end position="275"/>
    </location>
</feature>
<reference evidence="9" key="1">
    <citation type="submission" date="2021-03" db="EMBL/GenBank/DDBJ databases">
        <title>Whole genome shotgun sequence of Actinoplanes consettensis NBRC 14913.</title>
        <authorList>
            <person name="Komaki H."/>
            <person name="Tamura T."/>
        </authorList>
    </citation>
    <scope>NUCLEOTIDE SEQUENCE</scope>
    <source>
        <strain evidence="9">NBRC 14913</strain>
    </source>
</reference>
<protein>
    <submittedName>
        <fullName evidence="9">MFS transporter</fullName>
    </submittedName>
</protein>
<evidence type="ECO:0000313" key="9">
    <source>
        <dbReference type="EMBL" id="GIM69661.1"/>
    </source>
</evidence>
<feature type="transmembrane region" description="Helical" evidence="7">
    <location>
        <begin position="374"/>
        <end position="392"/>
    </location>
</feature>
<evidence type="ECO:0000256" key="2">
    <source>
        <dbReference type="ARBA" id="ARBA00022448"/>
    </source>
</evidence>
<feature type="domain" description="Major facilitator superfamily (MFS) profile" evidence="8">
    <location>
        <begin position="1"/>
        <end position="396"/>
    </location>
</feature>
<dbReference type="CDD" id="cd06173">
    <property type="entry name" value="MFS_MefA_like"/>
    <property type="match status" value="1"/>
</dbReference>
<dbReference type="PROSITE" id="PS50850">
    <property type="entry name" value="MFS"/>
    <property type="match status" value="1"/>
</dbReference>
<feature type="transmembrane region" description="Helical" evidence="7">
    <location>
        <begin position="217"/>
        <end position="242"/>
    </location>
</feature>
<organism evidence="9 10">
    <name type="scientific">Winogradskya consettensis</name>
    <dbReference type="NCBI Taxonomy" id="113560"/>
    <lineage>
        <taxon>Bacteria</taxon>
        <taxon>Bacillati</taxon>
        <taxon>Actinomycetota</taxon>
        <taxon>Actinomycetes</taxon>
        <taxon>Micromonosporales</taxon>
        <taxon>Micromonosporaceae</taxon>
        <taxon>Winogradskya</taxon>
    </lineage>
</organism>
<evidence type="ECO:0000256" key="7">
    <source>
        <dbReference type="SAM" id="Phobius"/>
    </source>
</evidence>
<evidence type="ECO:0000256" key="3">
    <source>
        <dbReference type="ARBA" id="ARBA00022475"/>
    </source>
</evidence>
<keyword evidence="5 7" id="KW-1133">Transmembrane helix</keyword>
<dbReference type="AlphaFoldDB" id="A0A919SD50"/>
<keyword evidence="4 7" id="KW-0812">Transmembrane</keyword>
<accession>A0A919SD50</accession>
<dbReference type="PANTHER" id="PTHR23513:SF6">
    <property type="entry name" value="MAJOR FACILITATOR SUPERFAMILY ASSOCIATED DOMAIN-CONTAINING PROTEIN"/>
    <property type="match status" value="1"/>
</dbReference>
<dbReference type="GO" id="GO:0005886">
    <property type="term" value="C:plasma membrane"/>
    <property type="evidence" value="ECO:0007669"/>
    <property type="project" value="UniProtKB-SubCell"/>
</dbReference>
<dbReference type="InterPro" id="IPR020846">
    <property type="entry name" value="MFS_dom"/>
</dbReference>
<dbReference type="RefSeq" id="WP_212996570.1">
    <property type="nucleotide sequence ID" value="NZ_BAAATW010000005.1"/>
</dbReference>